<dbReference type="GO" id="GO:0080044">
    <property type="term" value="F:quercetin 7-O-glucosyltransferase activity"/>
    <property type="evidence" value="ECO:0007669"/>
    <property type="project" value="TreeGrafter"/>
</dbReference>
<evidence type="ECO:0000256" key="2">
    <source>
        <dbReference type="ARBA" id="ARBA00022679"/>
    </source>
</evidence>
<dbReference type="CDD" id="cd03784">
    <property type="entry name" value="GT1_Gtf-like"/>
    <property type="match status" value="1"/>
</dbReference>
<protein>
    <submittedName>
        <fullName evidence="3">Uncharacterized protein</fullName>
    </submittedName>
</protein>
<dbReference type="Gene3D" id="3.40.50.2000">
    <property type="entry name" value="Glycogen Phosphorylase B"/>
    <property type="match status" value="3"/>
</dbReference>
<dbReference type="SUPFAM" id="SSF53756">
    <property type="entry name" value="UDP-Glycosyltransferase/glycogen phosphorylase"/>
    <property type="match status" value="1"/>
</dbReference>
<dbReference type="PANTHER" id="PTHR11926:SF1534">
    <property type="entry name" value="GLYCOSYLTRANSFERASE"/>
    <property type="match status" value="1"/>
</dbReference>
<dbReference type="PANTHER" id="PTHR11926">
    <property type="entry name" value="GLUCOSYL/GLUCURONOSYL TRANSFERASES"/>
    <property type="match status" value="1"/>
</dbReference>
<reference evidence="3" key="2">
    <citation type="submission" date="2020-08" db="EMBL/GenBank/DDBJ databases">
        <title>Plant Genome Project.</title>
        <authorList>
            <person name="Zhang R.-G."/>
        </authorList>
    </citation>
    <scope>NUCLEOTIDE SEQUENCE</scope>
    <source>
        <strain evidence="3">Huo1</strain>
        <tissue evidence="3">Leaf</tissue>
    </source>
</reference>
<sequence>MYYQQHSLLLLASEYQSAAILLFFVVCFPLQGHINPTLQLAKNLAVLGTTVTFSTATSVLERLPASNGLSYASFSDENFSLTAAYLANLRQCGPENLTKIIQKSLDDGRPVTCLVYSLMVPWDSTVARDMHVPSAFLAIQCAAAFAIYSRFFGRGGAESDGGGTDSSVCVRIQDLPTLSSCDLPTFVLPENAINPVMGPMMIEHMKELQTLPKPLVLLNTFQELEQEAIKELESKLNVLAIGPLIATSYSCGEENYMEWLDSKPEKSVVYVAFGSLMVLDNEQKVEILHGLLQSKRPFLWVVRSSDSEDEEVEEMDEEEMKKCDGLVCGVPMIGCPHISDQTTNAMLVEKVWRNGV</sequence>
<dbReference type="GO" id="GO:0080043">
    <property type="term" value="F:quercetin 3-O-glucosyltransferase activity"/>
    <property type="evidence" value="ECO:0007669"/>
    <property type="project" value="TreeGrafter"/>
</dbReference>
<dbReference type="Proteomes" id="UP000298416">
    <property type="component" value="Unassembled WGS sequence"/>
</dbReference>
<reference evidence="3" key="1">
    <citation type="submission" date="2018-01" db="EMBL/GenBank/DDBJ databases">
        <authorList>
            <person name="Mao J.F."/>
        </authorList>
    </citation>
    <scope>NUCLEOTIDE SEQUENCE</scope>
    <source>
        <strain evidence="3">Huo1</strain>
        <tissue evidence="3">Leaf</tissue>
    </source>
</reference>
<gene>
    <name evidence="3" type="ORF">SASPL_112630</name>
</gene>
<evidence type="ECO:0000313" key="3">
    <source>
        <dbReference type="EMBL" id="KAG6428379.1"/>
    </source>
</evidence>
<name>A0A8X8YBJ7_SALSN</name>
<keyword evidence="2" id="KW-0808">Transferase</keyword>
<dbReference type="InterPro" id="IPR002213">
    <property type="entry name" value="UDP_glucos_trans"/>
</dbReference>
<evidence type="ECO:0000256" key="1">
    <source>
        <dbReference type="ARBA" id="ARBA00009995"/>
    </source>
</evidence>
<evidence type="ECO:0000313" key="4">
    <source>
        <dbReference type="Proteomes" id="UP000298416"/>
    </source>
</evidence>
<proteinExistence type="inferred from homology"/>
<keyword evidence="4" id="KW-1185">Reference proteome</keyword>
<comment type="similarity">
    <text evidence="1">Belongs to the UDP-glycosyltransferase family.</text>
</comment>
<accession>A0A8X8YBJ7</accession>
<dbReference type="AlphaFoldDB" id="A0A8X8YBJ7"/>
<dbReference type="EMBL" id="PNBA02000004">
    <property type="protein sequence ID" value="KAG6428379.1"/>
    <property type="molecule type" value="Genomic_DNA"/>
</dbReference>
<organism evidence="3">
    <name type="scientific">Salvia splendens</name>
    <name type="common">Scarlet sage</name>
    <dbReference type="NCBI Taxonomy" id="180675"/>
    <lineage>
        <taxon>Eukaryota</taxon>
        <taxon>Viridiplantae</taxon>
        <taxon>Streptophyta</taxon>
        <taxon>Embryophyta</taxon>
        <taxon>Tracheophyta</taxon>
        <taxon>Spermatophyta</taxon>
        <taxon>Magnoliopsida</taxon>
        <taxon>eudicotyledons</taxon>
        <taxon>Gunneridae</taxon>
        <taxon>Pentapetalae</taxon>
        <taxon>asterids</taxon>
        <taxon>lamiids</taxon>
        <taxon>Lamiales</taxon>
        <taxon>Lamiaceae</taxon>
        <taxon>Nepetoideae</taxon>
        <taxon>Mentheae</taxon>
        <taxon>Salviinae</taxon>
        <taxon>Salvia</taxon>
        <taxon>Salvia subgen. Calosphace</taxon>
        <taxon>core Calosphace</taxon>
    </lineage>
</organism>
<comment type="caution">
    <text evidence="3">The sequence shown here is derived from an EMBL/GenBank/DDBJ whole genome shotgun (WGS) entry which is preliminary data.</text>
</comment>